<dbReference type="Gene3D" id="1.10.10.60">
    <property type="entry name" value="Homeodomain-like"/>
    <property type="match status" value="2"/>
</dbReference>
<dbReference type="PANTHER" id="PTHR47893">
    <property type="entry name" value="REGULATORY PROTEIN PCHR"/>
    <property type="match status" value="1"/>
</dbReference>
<dbReference type="RefSeq" id="WP_109823778.1">
    <property type="nucleotide sequence ID" value="NZ_QGKL01000035.1"/>
</dbReference>
<comment type="caution">
    <text evidence="5">The sequence shown here is derived from an EMBL/GenBank/DDBJ whole genome shotgun (WGS) entry which is preliminary data.</text>
</comment>
<evidence type="ECO:0000256" key="2">
    <source>
        <dbReference type="ARBA" id="ARBA00023125"/>
    </source>
</evidence>
<sequence>MVNLKTPLQILAVDTCQKLQGDATFTMDTSPTNEGSFTYQSNFDGLSVHYCDVVESKPLTITEQLPAGLSIDLILNGGISFELENQQYTLKSDPSDLACSVCVFSRPSSFKLYLQQDLRIKKVNIFAELSWFKKRFANQVQLSLLNQLFTTHAQVGGLVVSSEMLSVISALAAIAAKQDVRQDTVLKEKAIQFLALCVQQFLSTDCGVFSNKPTQSSSSSLSEQVSQLIANESAGQAVSLQDIANHVNLSISTLQRRFKSVFGMTVIEYARTERLEKAKRALVDEGLSIGEAAYLSGYQHASSFVSAFTKHFDISPSRYKNTQKLVP</sequence>
<dbReference type="InterPro" id="IPR053142">
    <property type="entry name" value="PchR_regulatory_protein"/>
</dbReference>
<dbReference type="GO" id="GO:0043565">
    <property type="term" value="F:sequence-specific DNA binding"/>
    <property type="evidence" value="ECO:0007669"/>
    <property type="project" value="InterPro"/>
</dbReference>
<dbReference type="InterPro" id="IPR018062">
    <property type="entry name" value="HTH_AraC-typ_CS"/>
</dbReference>
<accession>A0A317C9E1</accession>
<dbReference type="Proteomes" id="UP000245506">
    <property type="component" value="Unassembled WGS sequence"/>
</dbReference>
<evidence type="ECO:0000313" key="6">
    <source>
        <dbReference type="Proteomes" id="UP000245506"/>
    </source>
</evidence>
<keyword evidence="6" id="KW-1185">Reference proteome</keyword>
<dbReference type="PROSITE" id="PS00041">
    <property type="entry name" value="HTH_ARAC_FAMILY_1"/>
    <property type="match status" value="1"/>
</dbReference>
<evidence type="ECO:0000313" key="5">
    <source>
        <dbReference type="EMBL" id="PWQ95166.1"/>
    </source>
</evidence>
<proteinExistence type="predicted"/>
<keyword evidence="3" id="KW-0804">Transcription</keyword>
<dbReference type="EMBL" id="QGKL01000035">
    <property type="protein sequence ID" value="PWQ95166.1"/>
    <property type="molecule type" value="Genomic_DNA"/>
</dbReference>
<dbReference type="SMART" id="SM00342">
    <property type="entry name" value="HTH_ARAC"/>
    <property type="match status" value="1"/>
</dbReference>
<dbReference type="PANTHER" id="PTHR47893:SF1">
    <property type="entry name" value="REGULATORY PROTEIN PCHR"/>
    <property type="match status" value="1"/>
</dbReference>
<evidence type="ECO:0000256" key="1">
    <source>
        <dbReference type="ARBA" id="ARBA00023015"/>
    </source>
</evidence>
<dbReference type="InterPro" id="IPR018060">
    <property type="entry name" value="HTH_AraC"/>
</dbReference>
<keyword evidence="1" id="KW-0805">Transcription regulation</keyword>
<dbReference type="InterPro" id="IPR009057">
    <property type="entry name" value="Homeodomain-like_sf"/>
</dbReference>
<dbReference type="SUPFAM" id="SSF46689">
    <property type="entry name" value="Homeodomain-like"/>
    <property type="match status" value="2"/>
</dbReference>
<protein>
    <recommendedName>
        <fullName evidence="4">HTH araC/xylS-type domain-containing protein</fullName>
    </recommendedName>
</protein>
<dbReference type="Pfam" id="PF12833">
    <property type="entry name" value="HTH_18"/>
    <property type="match status" value="1"/>
</dbReference>
<dbReference type="OrthoDB" id="6670788at2"/>
<name>A0A317C9E1_9GAMM</name>
<organism evidence="5 6">
    <name type="scientific">Leucothrix arctica</name>
    <dbReference type="NCBI Taxonomy" id="1481894"/>
    <lineage>
        <taxon>Bacteria</taxon>
        <taxon>Pseudomonadati</taxon>
        <taxon>Pseudomonadota</taxon>
        <taxon>Gammaproteobacteria</taxon>
        <taxon>Thiotrichales</taxon>
        <taxon>Thiotrichaceae</taxon>
        <taxon>Leucothrix</taxon>
    </lineage>
</organism>
<gene>
    <name evidence="5" type="ORF">DKT75_12515</name>
</gene>
<reference evidence="5 6" key="1">
    <citation type="submission" date="2018-05" db="EMBL/GenBank/DDBJ databases">
        <title>Leucothrix arctica sp. nov., isolated from Arctic seawater.</title>
        <authorList>
            <person name="Choi A."/>
            <person name="Baek K."/>
        </authorList>
    </citation>
    <scope>NUCLEOTIDE SEQUENCE [LARGE SCALE GENOMIC DNA]</scope>
    <source>
        <strain evidence="5 6">IMCC9719</strain>
    </source>
</reference>
<dbReference type="PROSITE" id="PS01124">
    <property type="entry name" value="HTH_ARAC_FAMILY_2"/>
    <property type="match status" value="1"/>
</dbReference>
<dbReference type="GO" id="GO:0003700">
    <property type="term" value="F:DNA-binding transcription factor activity"/>
    <property type="evidence" value="ECO:0007669"/>
    <property type="project" value="InterPro"/>
</dbReference>
<evidence type="ECO:0000256" key="3">
    <source>
        <dbReference type="ARBA" id="ARBA00023163"/>
    </source>
</evidence>
<keyword evidence="2" id="KW-0238">DNA-binding</keyword>
<evidence type="ECO:0000259" key="4">
    <source>
        <dbReference type="PROSITE" id="PS01124"/>
    </source>
</evidence>
<dbReference type="AlphaFoldDB" id="A0A317C9E1"/>
<feature type="domain" description="HTH araC/xylS-type" evidence="4">
    <location>
        <begin position="223"/>
        <end position="322"/>
    </location>
</feature>